<feature type="transmembrane region" description="Helical" evidence="1">
    <location>
        <begin position="690"/>
        <end position="712"/>
    </location>
</feature>
<dbReference type="InterPro" id="IPR011989">
    <property type="entry name" value="ARM-like"/>
</dbReference>
<dbReference type="SUPFAM" id="SSF48371">
    <property type="entry name" value="ARM repeat"/>
    <property type="match status" value="1"/>
</dbReference>
<dbReference type="EMBL" id="RBDX01000007">
    <property type="protein sequence ID" value="RKN09641.1"/>
    <property type="molecule type" value="Genomic_DNA"/>
</dbReference>
<evidence type="ECO:0000313" key="3">
    <source>
        <dbReference type="Proteomes" id="UP000275024"/>
    </source>
</evidence>
<evidence type="ECO:0000313" key="2">
    <source>
        <dbReference type="EMBL" id="RKN09641.1"/>
    </source>
</evidence>
<evidence type="ECO:0000256" key="1">
    <source>
        <dbReference type="SAM" id="Phobius"/>
    </source>
</evidence>
<reference evidence="2 3" key="1">
    <citation type="submission" date="2018-09" db="EMBL/GenBank/DDBJ databases">
        <title>Streptomyces sp. nov. DS1-2, an endophytic actinomycete isolated from roots of Dendrobium scabrilingue.</title>
        <authorList>
            <person name="Kuncharoen N."/>
            <person name="Kudo T."/>
            <person name="Ohkuma M."/>
            <person name="Yuki M."/>
            <person name="Tanasupawat S."/>
        </authorList>
    </citation>
    <scope>NUCLEOTIDE SEQUENCE [LARGE SCALE GENOMIC DNA]</scope>
    <source>
        <strain evidence="2 3">AZ1-7</strain>
    </source>
</reference>
<comment type="caution">
    <text evidence="2">The sequence shown here is derived from an EMBL/GenBank/DDBJ whole genome shotgun (WGS) entry which is preliminary data.</text>
</comment>
<dbReference type="Proteomes" id="UP000275024">
    <property type="component" value="Unassembled WGS sequence"/>
</dbReference>
<keyword evidence="1" id="KW-0812">Transmembrane</keyword>
<dbReference type="InterPro" id="IPR016024">
    <property type="entry name" value="ARM-type_fold"/>
</dbReference>
<sequence length="943" mass="95917">MPGPGGREVGRLSIRVLPNTANFARSLQRFLDRIESRARIQIRATLDTSGLSESLSTELARLERRTKAVRIPARLVVDRGEITRLRAELAGIRPLTIPARLDVDRSGLDGLRSSLGSLVGSGGGAARGLGSLLGSLGRLTSLASAIPAVSALAASLAQMAPAAGLAAPALLAVGTAGAAVAIGTRGVSDALAGDAEALARLTPAAREFVQETRALAPAWREVQSSVQERLFTRLGETLSRTASSVLPVLRTQLSESAGSLNLMARQVLNTATGLSESGALGQALAGANAGLRNLIPLPAVLVQGLVQIGAAAAPAFERLTASAGRGLESLSQRMANAFADGTMQAAIERAVALVRSLFSTLANVGRTLANVFGPAAEAGAGFLPILSQIAETAARVTASPEAQATFQNLFTTLSAVAGVIGGTLSAALQAAFPLLSTIVNTLSGPLQQLASTLTPVLQNLAAQLGTALGPAVSAVSSALAMILPIVGQVVSQLAEGLGPVLIAAGTQVGQVASVLSTALQPVLANLPALLGPLISTWSNLQVVLVGIAGQLLTALTPALTTAGQTIGQLMVAVGPLIETLGTLAGQLLTSLTPALITVGQSVSELMVALGPLIETLGTLLVNAINAILPAVTPVIAIIGQLAEILANLLASQITNIVVPAIEMITALLRGDFTGAVDAARALLSGLLTHFGNIFTGIIGVVSAGVGSVISWFSDMASRAVQWVTNMGPRIRDAASGAMASMVQAISSGVSNAVSEVSRMPGRARDGLGDLGSYLYNSGRALIQGFIDGIQDMAGAAADAARGLLSGVRDLLPFSPAKEGPFSGKGWTLFSGRAISQSLADGILEGRRQVRSATMSVVETAQFNLNGISGRVPDLRRQLGGVTGDLPLWVGGSALVRQESPSASGLGVLSPNGGAAVQIENFHAGGLTPQEVARELEWQMRSRG</sequence>
<dbReference type="Gene3D" id="1.25.10.10">
    <property type="entry name" value="Leucine-rich Repeat Variant"/>
    <property type="match status" value="1"/>
</dbReference>
<dbReference type="AlphaFoldDB" id="A0A3A9W8M6"/>
<accession>A0A3A9W8M6</accession>
<keyword evidence="1" id="KW-0472">Membrane</keyword>
<keyword evidence="1" id="KW-1133">Transmembrane helix</keyword>
<organism evidence="2 3">
    <name type="scientific">Streptomyces radicis</name>
    <dbReference type="NCBI Taxonomy" id="1750517"/>
    <lineage>
        <taxon>Bacteria</taxon>
        <taxon>Bacillati</taxon>
        <taxon>Actinomycetota</taxon>
        <taxon>Actinomycetes</taxon>
        <taxon>Kitasatosporales</taxon>
        <taxon>Streptomycetaceae</taxon>
        <taxon>Streptomyces</taxon>
    </lineage>
</organism>
<name>A0A3A9W8M6_9ACTN</name>
<gene>
    <name evidence="2" type="ORF">D7319_11290</name>
</gene>
<proteinExistence type="predicted"/>
<protein>
    <submittedName>
        <fullName evidence="2">Uncharacterized protein</fullName>
    </submittedName>
</protein>